<keyword evidence="3" id="KW-1185">Reference proteome</keyword>
<evidence type="ECO:0000313" key="2">
    <source>
        <dbReference type="EMBL" id="QDL54182.1"/>
    </source>
</evidence>
<dbReference type="SUPFAM" id="SSF50969">
    <property type="entry name" value="YVTN repeat-like/Quinoprotein amine dehydrogenase"/>
    <property type="match status" value="1"/>
</dbReference>
<gene>
    <name evidence="2" type="ORF">EXZ61_08400</name>
</gene>
<proteinExistence type="predicted"/>
<dbReference type="InterPro" id="IPR008311">
    <property type="entry name" value="UCP028101"/>
</dbReference>
<dbReference type="InterPro" id="IPR011044">
    <property type="entry name" value="Quino_amine_DH_bsu"/>
</dbReference>
<reference evidence="3" key="2">
    <citation type="journal article" date="2020" name="Int. J. Syst. Evol. Microbiol.">
        <title>Genomic insights into a novel species Rhodoferax aquaticus sp. nov., isolated from freshwater.</title>
        <authorList>
            <person name="Li T."/>
            <person name="Zhuo Y."/>
            <person name="Jin C.Z."/>
            <person name="Wu X."/>
            <person name="Ko S.R."/>
            <person name="Jin F.J."/>
            <person name="Ahn C.Y."/>
            <person name="Oh H.M."/>
            <person name="Lee H.G."/>
            <person name="Jin L."/>
        </authorList>
    </citation>
    <scope>NUCLEOTIDE SEQUENCE [LARGE SCALE GENOMIC DNA]</scope>
    <source>
        <strain evidence="3">Gr-4</strain>
    </source>
</reference>
<dbReference type="EMBL" id="CP036282">
    <property type="protein sequence ID" value="QDL54182.1"/>
    <property type="molecule type" value="Genomic_DNA"/>
</dbReference>
<accession>A0A515ENG1</accession>
<dbReference type="AlphaFoldDB" id="A0A515ENG1"/>
<dbReference type="Pfam" id="PF07433">
    <property type="entry name" value="DUF1513"/>
    <property type="match status" value="1"/>
</dbReference>
<reference evidence="3" key="1">
    <citation type="submission" date="2019-02" db="EMBL/GenBank/DDBJ databases">
        <title>Complete genome sequence of Rhodoferax sp. Gr-4.</title>
        <authorList>
            <person name="Jin L."/>
        </authorList>
    </citation>
    <scope>NUCLEOTIDE SEQUENCE [LARGE SCALE GENOMIC DNA]</scope>
    <source>
        <strain evidence="3">Gr-4</strain>
    </source>
</reference>
<dbReference type="InterPro" id="IPR015943">
    <property type="entry name" value="WD40/YVTN_repeat-like_dom_sf"/>
</dbReference>
<feature type="region of interest" description="Disordered" evidence="1">
    <location>
        <begin position="417"/>
        <end position="439"/>
    </location>
</feature>
<evidence type="ECO:0000256" key="1">
    <source>
        <dbReference type="SAM" id="MobiDB-lite"/>
    </source>
</evidence>
<protein>
    <submittedName>
        <fullName evidence="2">DUF1513 domain-containing protein</fullName>
    </submittedName>
</protein>
<dbReference type="KEGG" id="rhg:EXZ61_08400"/>
<dbReference type="Gene3D" id="2.130.10.10">
    <property type="entry name" value="YVTN repeat-like/Quinoprotein amine dehydrogenase"/>
    <property type="match status" value="1"/>
</dbReference>
<dbReference type="Proteomes" id="UP000317365">
    <property type="component" value="Chromosome"/>
</dbReference>
<organism evidence="2 3">
    <name type="scientific">Rhodoferax aquaticus</name>
    <dbReference type="NCBI Taxonomy" id="2527691"/>
    <lineage>
        <taxon>Bacteria</taxon>
        <taxon>Pseudomonadati</taxon>
        <taxon>Pseudomonadota</taxon>
        <taxon>Betaproteobacteria</taxon>
        <taxon>Burkholderiales</taxon>
        <taxon>Comamonadaceae</taxon>
        <taxon>Rhodoferax</taxon>
    </lineage>
</organism>
<feature type="compositionally biased region" description="Basic and acidic residues" evidence="1">
    <location>
        <begin position="429"/>
        <end position="439"/>
    </location>
</feature>
<name>A0A515ENG1_9BURK</name>
<evidence type="ECO:0000313" key="3">
    <source>
        <dbReference type="Proteomes" id="UP000317365"/>
    </source>
</evidence>
<sequence>MPWARRYKPPPKPWLQPRLNRQAACRPHSPPLAAASKQWTATWHRPCTSWWASRTPMVTKRPMHHTTAPLTRRAWLQRSMVLASAGALLPEAWAAVDAQPTILTAWDFAQQSWAGVWRPGSAPRGVALPARAHEVLPVPRHLLPAKAAPQAIAVARRPGEYLLRFDTASARALQWHAMEDDRLLVGHAVFSADGRTLYTTETDTETGQGVIALRDPLTLIKRAEFSSAGIGPHAVLLEDAGTLLVANGGILTLPETGRRKLNTPRMEPNIARLNASTGTLIARWQLEDTALSLRHIAVSPQGTVAVALQSEHTDAAARAQAPLLALLSSNTLRSIPLPAGTALAGYAGDVAYMAEGMNWQGAPTPAGFVLSATRANQLVRWSEAGAWQGAMDLPEAGALLTHGTQWIATGAQGQYTGSKAGATGSSPRVRWDNHARSLG</sequence>